<dbReference type="SUPFAM" id="SSF56672">
    <property type="entry name" value="DNA/RNA polymerases"/>
    <property type="match status" value="1"/>
</dbReference>
<protein>
    <recommendedName>
        <fullName evidence="4">Reverse transcriptase/retrotransposon-derived protein RNase H-like domain-containing protein</fullName>
    </recommendedName>
</protein>
<reference evidence="2" key="1">
    <citation type="submission" date="2022-11" db="EMBL/GenBank/DDBJ databases">
        <title>Centuries of genome instability and evolution in soft-shell clam transmissible cancer (bioRxiv).</title>
        <authorList>
            <person name="Hart S.F.M."/>
            <person name="Yonemitsu M.A."/>
            <person name="Giersch R.M."/>
            <person name="Beal B.F."/>
            <person name="Arriagada G."/>
            <person name="Davis B.W."/>
            <person name="Ostrander E.A."/>
            <person name="Goff S.P."/>
            <person name="Metzger M.J."/>
        </authorList>
    </citation>
    <scope>NUCLEOTIDE SEQUENCE</scope>
    <source>
        <strain evidence="2">MELC-2E11</strain>
        <tissue evidence="2">Siphon/mantle</tissue>
    </source>
</reference>
<sequence length="269" mass="29877">MVKRLPFEKVEKIRDCLSRMKRKKKATLQELQSLMGLLNFACAVVVPGRAFLRRMIDLTMGLQQPHHKRRLTLDVREDLEAWSVFINTLNGISMMLPDRWDSSTALDLYTDASNIGFGDGLVNHALATSSTKTYNRALASYKSFLAKHTTDLTQTYPSPPRAILAFIAHCYINKLAASTTLTVGELIGHGRGPAVVTYSCITFHYTADITSALELHPENYKHSHGKTVKLLIPAKVSPVTTCPVAALWQFCKLRGSNPGPLFTFPDGSQ</sequence>
<gene>
    <name evidence="2" type="ORF">MAR_021156</name>
</gene>
<feature type="transmembrane region" description="Helical" evidence="1">
    <location>
        <begin position="31"/>
        <end position="52"/>
    </location>
</feature>
<evidence type="ECO:0000313" key="3">
    <source>
        <dbReference type="Proteomes" id="UP001164746"/>
    </source>
</evidence>
<dbReference type="PANTHER" id="PTHR33050">
    <property type="entry name" value="REVERSE TRANSCRIPTASE DOMAIN-CONTAINING PROTEIN"/>
    <property type="match status" value="1"/>
</dbReference>
<dbReference type="Proteomes" id="UP001164746">
    <property type="component" value="Chromosome 5"/>
</dbReference>
<dbReference type="InterPro" id="IPR052055">
    <property type="entry name" value="Hepadnavirus_pol/RT"/>
</dbReference>
<accession>A0ABY7EAG2</accession>
<name>A0ABY7EAG2_MYAAR</name>
<dbReference type="InterPro" id="IPR043502">
    <property type="entry name" value="DNA/RNA_pol_sf"/>
</dbReference>
<dbReference type="EMBL" id="CP111016">
    <property type="protein sequence ID" value="WAR05787.1"/>
    <property type="molecule type" value="Genomic_DNA"/>
</dbReference>
<proteinExistence type="predicted"/>
<evidence type="ECO:0008006" key="4">
    <source>
        <dbReference type="Google" id="ProtNLM"/>
    </source>
</evidence>
<evidence type="ECO:0000256" key="1">
    <source>
        <dbReference type="SAM" id="Phobius"/>
    </source>
</evidence>
<dbReference type="PANTHER" id="PTHR33050:SF8">
    <property type="entry name" value="REVERSE TRANSCRIPTASE DOMAIN-CONTAINING PROTEIN"/>
    <property type="match status" value="1"/>
</dbReference>
<keyword evidence="1" id="KW-0812">Transmembrane</keyword>
<keyword evidence="3" id="KW-1185">Reference proteome</keyword>
<evidence type="ECO:0000313" key="2">
    <source>
        <dbReference type="EMBL" id="WAR05787.1"/>
    </source>
</evidence>
<organism evidence="2 3">
    <name type="scientific">Mya arenaria</name>
    <name type="common">Soft-shell clam</name>
    <dbReference type="NCBI Taxonomy" id="6604"/>
    <lineage>
        <taxon>Eukaryota</taxon>
        <taxon>Metazoa</taxon>
        <taxon>Spiralia</taxon>
        <taxon>Lophotrochozoa</taxon>
        <taxon>Mollusca</taxon>
        <taxon>Bivalvia</taxon>
        <taxon>Autobranchia</taxon>
        <taxon>Heteroconchia</taxon>
        <taxon>Euheterodonta</taxon>
        <taxon>Imparidentia</taxon>
        <taxon>Neoheterodontei</taxon>
        <taxon>Myida</taxon>
        <taxon>Myoidea</taxon>
        <taxon>Myidae</taxon>
        <taxon>Mya</taxon>
    </lineage>
</organism>
<feature type="non-terminal residue" evidence="2">
    <location>
        <position position="1"/>
    </location>
</feature>
<keyword evidence="1" id="KW-0472">Membrane</keyword>
<keyword evidence="1" id="KW-1133">Transmembrane helix</keyword>